<protein>
    <submittedName>
        <fullName evidence="2">Sensor histidine kinase</fullName>
    </submittedName>
</protein>
<dbReference type="PANTHER" id="PTHR43642:SF1">
    <property type="entry name" value="HYBRID SIGNAL TRANSDUCTION HISTIDINE KINASE G"/>
    <property type="match status" value="1"/>
</dbReference>
<dbReference type="Proteomes" id="UP000005801">
    <property type="component" value="Unassembled WGS sequence"/>
</dbReference>
<sequence length="1478" mass="163566">MDFEAGMILWQRFCVVGEVVESAHSLVVPVTDLQREYGHRPSHRVELHIPRRSRDTYVSQEDRARLHRAYNLDRNSQHRSTQPRAHADFESGEQFVLVCDPVAGDPVLTGAITLMSGETRGDTLDSQELLHLGSALATLLVRLHAQEIYGVQFSREALRVEGGRYFLANYDHLFTEEHDYRNDLRQLCAFLEEVGGSSAWPMIRPAPSNAHELSQRIRSMAGERQLETIELPSEPPFVGREKTMSFLTDGLSRARIAQPTAVVIRGNRGVGKSRLLREFISARLEAGDAFVLAGTWQPRSADTRGGLLGAIEQVTKALRTLEPEEREQVRGRINRSIRNLGAIVTRSAPSLGSLLRVIEELPPLELSGDFNRHTSVIADLLRAIGSQKRPLVLVLDNLENADSRSLAVLKILTQLRPAHHTLVIAGLRDEKQRYKPEFETEVRDLRPLQIDEINTLLNRTLLGTIADQDLLAETLMSVSGGYPLAIWANLRAWIDRSLLIHEVGDSTWRARRSLQEEIDHEPDVRDLFGFRLAGAASEVRTLALRAAVLGLSITTAELHSLTADDEDHVNSAIRDLVSRGILTPTSIGVSFPHDSIRELVLESVDASQRREAHRAAAQLLLEQDAPLAQIAYHRELGFEADTATLEDFDRLSVFHVEAGHERLAIYDLERARWHLECALERSRDPKQRSLAAEALADVYLLSDDFENAIEMFSALIAGTDPAHAVRAGAKAVHYLFFKSRADDAQVLGDMALEVVGEPTPRTTFGKILSVISSLINATLRKPPHGPEIRDALCGLYPHMVVKNLGTDPLLSFVCIYRGRWMAQGLRTASAALTLSFEASIRATIGHFSTAEKRFQNLTDIAKDSGDPWARGIACHTRAHTLYLPSLRYEEGQDLLDDAIAAFRETGDMSVAVLSLLMKALYGKNHERADKVLGWLDEAIAMGQRNGKTALSATLESIRVCVLARQGRTDVSLRIQELAQRVKQPEIEDLDRLLAQTSLALAALYSGERKLGYEQALAGQAIIASVPGVPEFLLEHHFATAMIILDHQLPSRDERKLLRKTIRKLKSAASASPRLTVHYQVVLMRKAMVDRKPDTARKHASEIIAGLDSHGDLFGAREAHRTLAQINMVDNVSAAKEHENIASKFGKRLGLSSRTQDNPFEFDDSSLVEDIQPNLLFDAPKLPQAGLLDEASTQLSMTNMSMEMTSDHSEILDDWGIGSEPVQESQLREVVGPLKDVLAPQLPGSVFDINCSNPDIVVPVSAGDLQVLIINLVLSSRDAVGDQPQISLDLELEELSGDIRRNRDSANLNPGRYLLLRVLARGSGTHVPVIGGFKTCEALIRPMNGELTATAGRARTVLLGRIPLEVDATIDESEDYGKVLVVHPEVAIRDTVRSTLAQLNVEPLCMAPREFEPGLLEGATLMLADGETLRKHQVLEPLVEARMVEIVKRGVDPVTADQRACLRVPFMVNEIEALLKGDE</sequence>
<dbReference type="RefSeq" id="WP_006972723.1">
    <property type="nucleotide sequence ID" value="NZ_ABCS01000035.1"/>
</dbReference>
<dbReference type="OrthoDB" id="5477035at2"/>
<dbReference type="InterPro" id="IPR053159">
    <property type="entry name" value="Hybrid_Histidine_Kinase"/>
</dbReference>
<dbReference type="InterPro" id="IPR027417">
    <property type="entry name" value="P-loop_NTPase"/>
</dbReference>
<organism evidence="2 3">
    <name type="scientific">Plesiocystis pacifica SIR-1</name>
    <dbReference type="NCBI Taxonomy" id="391625"/>
    <lineage>
        <taxon>Bacteria</taxon>
        <taxon>Pseudomonadati</taxon>
        <taxon>Myxococcota</taxon>
        <taxon>Polyangia</taxon>
        <taxon>Nannocystales</taxon>
        <taxon>Nannocystaceae</taxon>
        <taxon>Plesiocystis</taxon>
    </lineage>
</organism>
<dbReference type="SUPFAM" id="SSF48452">
    <property type="entry name" value="TPR-like"/>
    <property type="match status" value="1"/>
</dbReference>
<dbReference type="STRING" id="391625.PPSIR1_34352"/>
<accession>A6G7M8</accession>
<dbReference type="SUPFAM" id="SSF52540">
    <property type="entry name" value="P-loop containing nucleoside triphosphate hydrolases"/>
    <property type="match status" value="1"/>
</dbReference>
<keyword evidence="3" id="KW-1185">Reference proteome</keyword>
<comment type="caution">
    <text evidence="2">The sequence shown here is derived from an EMBL/GenBank/DDBJ whole genome shotgun (WGS) entry which is preliminary data.</text>
</comment>
<evidence type="ECO:0000313" key="3">
    <source>
        <dbReference type="Proteomes" id="UP000005801"/>
    </source>
</evidence>
<evidence type="ECO:0000259" key="1">
    <source>
        <dbReference type="Pfam" id="PF13191"/>
    </source>
</evidence>
<dbReference type="eggNOG" id="COG3899">
    <property type="taxonomic scope" value="Bacteria"/>
</dbReference>
<dbReference type="Pfam" id="PF13191">
    <property type="entry name" value="AAA_16"/>
    <property type="match status" value="1"/>
</dbReference>
<dbReference type="InterPro" id="IPR041664">
    <property type="entry name" value="AAA_16"/>
</dbReference>
<keyword evidence="2" id="KW-0808">Transferase</keyword>
<evidence type="ECO:0000313" key="2">
    <source>
        <dbReference type="EMBL" id="EDM78106.1"/>
    </source>
</evidence>
<dbReference type="Gene3D" id="3.40.50.300">
    <property type="entry name" value="P-loop containing nucleotide triphosphate hydrolases"/>
    <property type="match status" value="1"/>
</dbReference>
<reference evidence="2 3" key="1">
    <citation type="submission" date="2007-06" db="EMBL/GenBank/DDBJ databases">
        <authorList>
            <person name="Shimkets L."/>
            <person name="Ferriera S."/>
            <person name="Johnson J."/>
            <person name="Kravitz S."/>
            <person name="Beeson K."/>
            <person name="Sutton G."/>
            <person name="Rogers Y.-H."/>
            <person name="Friedman R."/>
            <person name="Frazier M."/>
            <person name="Venter J.C."/>
        </authorList>
    </citation>
    <scope>NUCLEOTIDE SEQUENCE [LARGE SCALE GENOMIC DNA]</scope>
    <source>
        <strain evidence="2 3">SIR-1</strain>
    </source>
</reference>
<dbReference type="PANTHER" id="PTHR43642">
    <property type="entry name" value="HYBRID SIGNAL TRANSDUCTION HISTIDINE KINASE G"/>
    <property type="match status" value="1"/>
</dbReference>
<keyword evidence="2" id="KW-0418">Kinase</keyword>
<dbReference type="InterPro" id="IPR011990">
    <property type="entry name" value="TPR-like_helical_dom_sf"/>
</dbReference>
<dbReference type="EMBL" id="ABCS01000035">
    <property type="protein sequence ID" value="EDM78106.1"/>
    <property type="molecule type" value="Genomic_DNA"/>
</dbReference>
<gene>
    <name evidence="2" type="ORF">PPSIR1_34352</name>
</gene>
<name>A6G7M8_9BACT</name>
<feature type="domain" description="Orc1-like AAA ATPase" evidence="1">
    <location>
        <begin position="236"/>
        <end position="424"/>
    </location>
</feature>
<proteinExistence type="predicted"/>
<dbReference type="GO" id="GO:0016301">
    <property type="term" value="F:kinase activity"/>
    <property type="evidence" value="ECO:0007669"/>
    <property type="project" value="UniProtKB-KW"/>
</dbReference>